<keyword evidence="17 23" id="KW-0472">Membrane</keyword>
<keyword evidence="10 23" id="KW-0812">Transmembrane</keyword>
<comment type="similarity">
    <text evidence="3">Belongs to the RLP family.</text>
</comment>
<dbReference type="FunFam" id="1.10.510.10:FF:000358">
    <property type="entry name" value="Putative leucine-rich repeat receptor-like serine/threonine-protein kinase"/>
    <property type="match status" value="1"/>
</dbReference>
<reference evidence="26 27" key="1">
    <citation type="journal article" date="2019" name="Plant Biotechnol. J.">
        <title>The red bayberry genome and genetic basis of sex determination.</title>
        <authorList>
            <person name="Jia H.M."/>
            <person name="Jia H.J."/>
            <person name="Cai Q.L."/>
            <person name="Wang Y."/>
            <person name="Zhao H.B."/>
            <person name="Yang W.F."/>
            <person name="Wang G.Y."/>
            <person name="Li Y.H."/>
            <person name="Zhan D.L."/>
            <person name="Shen Y.T."/>
            <person name="Niu Q.F."/>
            <person name="Chang L."/>
            <person name="Qiu J."/>
            <person name="Zhao L."/>
            <person name="Xie H.B."/>
            <person name="Fu W.Y."/>
            <person name="Jin J."/>
            <person name="Li X.W."/>
            <person name="Jiao Y."/>
            <person name="Zhou C.C."/>
            <person name="Tu T."/>
            <person name="Chai C.Y."/>
            <person name="Gao J.L."/>
            <person name="Fan L.J."/>
            <person name="van de Weg E."/>
            <person name="Wang J.Y."/>
            <person name="Gao Z.S."/>
        </authorList>
    </citation>
    <scope>NUCLEOTIDE SEQUENCE [LARGE SCALE GENOMIC DNA]</scope>
    <source>
        <tissue evidence="26">Leaves</tissue>
    </source>
</reference>
<name>A0A6A1W4Y1_9ROSI</name>
<dbReference type="Pfam" id="PF08263">
    <property type="entry name" value="LRRNT_2"/>
    <property type="match status" value="1"/>
</dbReference>
<comment type="similarity">
    <text evidence="2">Belongs to the protein kinase superfamily. Ser/Thr protein kinase family.</text>
</comment>
<dbReference type="PROSITE" id="PS00108">
    <property type="entry name" value="PROTEIN_KINASE_ST"/>
    <property type="match status" value="1"/>
</dbReference>
<evidence type="ECO:0000256" key="16">
    <source>
        <dbReference type="ARBA" id="ARBA00022989"/>
    </source>
</evidence>
<evidence type="ECO:0000256" key="4">
    <source>
        <dbReference type="ARBA" id="ARBA00012513"/>
    </source>
</evidence>
<dbReference type="InterPro" id="IPR001611">
    <property type="entry name" value="Leu-rich_rpt"/>
</dbReference>
<gene>
    <name evidence="26" type="ORF">CJ030_MR3G019028</name>
</gene>
<evidence type="ECO:0000256" key="9">
    <source>
        <dbReference type="ARBA" id="ARBA00022679"/>
    </source>
</evidence>
<feature type="binding site" evidence="22">
    <location>
        <position position="722"/>
    </location>
    <ligand>
        <name>ATP</name>
        <dbReference type="ChEBI" id="CHEBI:30616"/>
    </ligand>
</feature>
<evidence type="ECO:0000256" key="2">
    <source>
        <dbReference type="ARBA" id="ARBA00008684"/>
    </source>
</evidence>
<evidence type="ECO:0000256" key="13">
    <source>
        <dbReference type="ARBA" id="ARBA00022741"/>
    </source>
</evidence>
<dbReference type="FunFam" id="3.80.10.10:FF:000275">
    <property type="entry name" value="Leucine-rich repeat receptor-like protein kinase"/>
    <property type="match status" value="1"/>
</dbReference>
<comment type="catalytic activity">
    <reaction evidence="20">
        <text>L-threonyl-[protein] + ATP = O-phospho-L-threonyl-[protein] + ADP + H(+)</text>
        <dbReference type="Rhea" id="RHEA:46608"/>
        <dbReference type="Rhea" id="RHEA-COMP:11060"/>
        <dbReference type="Rhea" id="RHEA-COMP:11605"/>
        <dbReference type="ChEBI" id="CHEBI:15378"/>
        <dbReference type="ChEBI" id="CHEBI:30013"/>
        <dbReference type="ChEBI" id="CHEBI:30616"/>
        <dbReference type="ChEBI" id="CHEBI:61977"/>
        <dbReference type="ChEBI" id="CHEBI:456216"/>
        <dbReference type="EC" id="2.7.11.1"/>
    </reaction>
</comment>
<dbReference type="PANTHER" id="PTHR27000">
    <property type="entry name" value="LEUCINE-RICH REPEAT RECEPTOR-LIKE PROTEIN KINASE FAMILY PROTEIN-RELATED"/>
    <property type="match status" value="1"/>
</dbReference>
<dbReference type="PANTHER" id="PTHR27000:SF781">
    <property type="entry name" value="PROTEIN KINASE DOMAIN-CONTAINING PROTEIN"/>
    <property type="match status" value="1"/>
</dbReference>
<feature type="domain" description="Protein kinase" evidence="25">
    <location>
        <begin position="694"/>
        <end position="1009"/>
    </location>
</feature>
<sequence length="1014" mass="109827">MAVPSHLMLKATILFVLIFGVESDIRSIVSDKEALISFKSRISLESPNSLSSWDPNTSPCNWTGVVCNKPGQRVVGLDLSGSGLTGSISPQIGNRSFLRSLQLQNNYFSGELPYEIGNLFRLRVLNVSSNSIEGMLPSNLTQLTELQILDLTENTLTGRIPEEISHLTKLEVLKFGRNRLYGTIPPAISNLSSLTTIIFGTNNLGGMIPSDIGRLQNLKELDLTLNNLSGIVPPSLYNISSLVNLEVASNQLWGEIPGDIGLKLPNLLVFNFCFNMFTGKIPWSLHNLTNIKIIRMASNLLEGTVPPGLGNLPALRMYNIGFNKIVSSGADGLSFITSLTNSTLLNSLAIDGNRLEGVIPESVGNLSKNLFKLYMGGNRIYGDIPTSIGGLSGLTLLNLTDNLISGGIPPEIGRLEELQELSLARNRISGGVPNSLGNLRKLNLIDLSGNSLVGKIPSTFGNFKSLLSMDLSSNRFNGSIPTEIMSLSSLARVLNLSRNYLSGPLPQEVGILKKVVAIDLSDNRLSGNITSSIGSCTSLEELVMARNMLSGPIPTTIADMKGLDTLDLSSNQLSGSIPTEIEDLGALHSLNLSFNNLEGVVPTGGVFKNLSQVHLEGNPELCLHFACINARGRGKVVKVLVITSILVAFVLCVILASLFFVKRSKSRVTKASDTLEGKHQMVSYNDIRLATGNFNPENFVGKGSFGSVYKGYLCQGIAVAVKVLDTQRTSSWKSFLAECEALRNVRHRNLVRLITSCSSLDFKNKEFLGLVYEFLSNGSLDDWIKGRKTHANGNALNVVERLNVAIDIACALDYLHHDCEVPVVHCDLKPSNILLSDDMTAKLGDFGLARMLMETTGDQPSISSNVLKGSIGYIPPEYGWGEKPSKAGDVYSFGIMLLELFTGKDPTHESFSGSLNLTRWVQSAFPSNVEQVLDPELLQLMSSLHSNGEEPLSADIQQGCLTTILGVGLSCAVESRDGRISIRDVLHKLKSARDTLLKLQATMAEHRALATDGR</sequence>
<keyword evidence="19" id="KW-0325">Glycoprotein</keyword>
<dbReference type="SUPFAM" id="SSF52058">
    <property type="entry name" value="L domain-like"/>
    <property type="match status" value="2"/>
</dbReference>
<keyword evidence="9" id="KW-0808">Transferase</keyword>
<keyword evidence="16 23" id="KW-1133">Transmembrane helix</keyword>
<dbReference type="Gene3D" id="3.80.10.10">
    <property type="entry name" value="Ribonuclease Inhibitor"/>
    <property type="match status" value="4"/>
</dbReference>
<dbReference type="InterPro" id="IPR032675">
    <property type="entry name" value="LRR_dom_sf"/>
</dbReference>
<dbReference type="GO" id="GO:0004674">
    <property type="term" value="F:protein serine/threonine kinase activity"/>
    <property type="evidence" value="ECO:0007669"/>
    <property type="project" value="UniProtKB-KW"/>
</dbReference>
<organism evidence="26 27">
    <name type="scientific">Morella rubra</name>
    <name type="common">Chinese bayberry</name>
    <dbReference type="NCBI Taxonomy" id="262757"/>
    <lineage>
        <taxon>Eukaryota</taxon>
        <taxon>Viridiplantae</taxon>
        <taxon>Streptophyta</taxon>
        <taxon>Embryophyta</taxon>
        <taxon>Tracheophyta</taxon>
        <taxon>Spermatophyta</taxon>
        <taxon>Magnoliopsida</taxon>
        <taxon>eudicotyledons</taxon>
        <taxon>Gunneridae</taxon>
        <taxon>Pentapetalae</taxon>
        <taxon>rosids</taxon>
        <taxon>fabids</taxon>
        <taxon>Fagales</taxon>
        <taxon>Myricaceae</taxon>
        <taxon>Morella</taxon>
    </lineage>
</organism>
<dbReference type="GO" id="GO:0005524">
    <property type="term" value="F:ATP binding"/>
    <property type="evidence" value="ECO:0007669"/>
    <property type="project" value="UniProtKB-UniRule"/>
</dbReference>
<feature type="chain" id="PRO_5025494889" description="non-specific serine/threonine protein kinase" evidence="24">
    <location>
        <begin position="24"/>
        <end position="1014"/>
    </location>
</feature>
<dbReference type="InterPro" id="IPR013210">
    <property type="entry name" value="LRR_N_plant-typ"/>
</dbReference>
<comment type="subcellular location">
    <subcellularLocation>
        <location evidence="1">Cell membrane</location>
        <topology evidence="1">Single-pass type I membrane protein</topology>
    </subcellularLocation>
</comment>
<dbReference type="Gene3D" id="3.30.200.20">
    <property type="entry name" value="Phosphorylase Kinase, domain 1"/>
    <property type="match status" value="1"/>
</dbReference>
<dbReference type="SMART" id="SM00220">
    <property type="entry name" value="S_TKc"/>
    <property type="match status" value="1"/>
</dbReference>
<dbReference type="InterPro" id="IPR000719">
    <property type="entry name" value="Prot_kinase_dom"/>
</dbReference>
<dbReference type="FunFam" id="3.30.200.20:FF:000432">
    <property type="entry name" value="LRR receptor-like serine/threonine-protein kinase EFR"/>
    <property type="match status" value="1"/>
</dbReference>
<protein>
    <recommendedName>
        <fullName evidence="4">non-specific serine/threonine protein kinase</fullName>
        <ecNumber evidence="4">2.7.11.1</ecNumber>
    </recommendedName>
</protein>
<keyword evidence="12" id="KW-0677">Repeat</keyword>
<evidence type="ECO:0000313" key="27">
    <source>
        <dbReference type="Proteomes" id="UP000516437"/>
    </source>
</evidence>
<evidence type="ECO:0000256" key="17">
    <source>
        <dbReference type="ARBA" id="ARBA00023136"/>
    </source>
</evidence>
<dbReference type="Pfam" id="PF00069">
    <property type="entry name" value="Pkinase"/>
    <property type="match status" value="1"/>
</dbReference>
<evidence type="ECO:0000256" key="1">
    <source>
        <dbReference type="ARBA" id="ARBA00004251"/>
    </source>
</evidence>
<evidence type="ECO:0000256" key="5">
    <source>
        <dbReference type="ARBA" id="ARBA00022475"/>
    </source>
</evidence>
<dbReference type="FunFam" id="3.80.10.10:FF:000288">
    <property type="entry name" value="LRR receptor-like serine/threonine-protein kinase EFR"/>
    <property type="match status" value="1"/>
</dbReference>
<dbReference type="EMBL" id="RXIC02000021">
    <property type="protein sequence ID" value="KAB1220282.1"/>
    <property type="molecule type" value="Genomic_DNA"/>
</dbReference>
<comment type="caution">
    <text evidence="26">The sequence shown here is derived from an EMBL/GenBank/DDBJ whole genome shotgun (WGS) entry which is preliminary data.</text>
</comment>
<evidence type="ECO:0000256" key="18">
    <source>
        <dbReference type="ARBA" id="ARBA00023170"/>
    </source>
</evidence>
<keyword evidence="5" id="KW-1003">Cell membrane</keyword>
<accession>A0A6A1W4Y1</accession>
<evidence type="ECO:0000256" key="12">
    <source>
        <dbReference type="ARBA" id="ARBA00022737"/>
    </source>
</evidence>
<evidence type="ECO:0000256" key="6">
    <source>
        <dbReference type="ARBA" id="ARBA00022527"/>
    </source>
</evidence>
<evidence type="ECO:0000256" key="20">
    <source>
        <dbReference type="ARBA" id="ARBA00047899"/>
    </source>
</evidence>
<dbReference type="PROSITE" id="PS00107">
    <property type="entry name" value="PROTEIN_KINASE_ATP"/>
    <property type="match status" value="1"/>
</dbReference>
<evidence type="ECO:0000256" key="14">
    <source>
        <dbReference type="ARBA" id="ARBA00022777"/>
    </source>
</evidence>
<dbReference type="SUPFAM" id="SSF56112">
    <property type="entry name" value="Protein kinase-like (PK-like)"/>
    <property type="match status" value="1"/>
</dbReference>
<comment type="catalytic activity">
    <reaction evidence="21">
        <text>L-seryl-[protein] + ATP = O-phospho-L-seryl-[protein] + ADP + H(+)</text>
        <dbReference type="Rhea" id="RHEA:17989"/>
        <dbReference type="Rhea" id="RHEA-COMP:9863"/>
        <dbReference type="Rhea" id="RHEA-COMP:11604"/>
        <dbReference type="ChEBI" id="CHEBI:15378"/>
        <dbReference type="ChEBI" id="CHEBI:29999"/>
        <dbReference type="ChEBI" id="CHEBI:30616"/>
        <dbReference type="ChEBI" id="CHEBI:83421"/>
        <dbReference type="ChEBI" id="CHEBI:456216"/>
        <dbReference type="EC" id="2.7.11.1"/>
    </reaction>
</comment>
<proteinExistence type="inferred from homology"/>
<keyword evidence="7" id="KW-0597">Phosphoprotein</keyword>
<evidence type="ECO:0000256" key="24">
    <source>
        <dbReference type="SAM" id="SignalP"/>
    </source>
</evidence>
<dbReference type="InterPro" id="IPR003591">
    <property type="entry name" value="Leu-rich_rpt_typical-subtyp"/>
</dbReference>
<feature type="transmembrane region" description="Helical" evidence="23">
    <location>
        <begin position="639"/>
        <end position="661"/>
    </location>
</feature>
<dbReference type="GO" id="GO:0005886">
    <property type="term" value="C:plasma membrane"/>
    <property type="evidence" value="ECO:0007669"/>
    <property type="project" value="UniProtKB-SubCell"/>
</dbReference>
<dbReference type="FunFam" id="3.80.10.10:FF:001655">
    <property type="entry name" value="Putative leucine-rich repeat receptor-like protein kinase family protein"/>
    <property type="match status" value="1"/>
</dbReference>
<dbReference type="Pfam" id="PF00560">
    <property type="entry name" value="LRR_1"/>
    <property type="match status" value="5"/>
</dbReference>
<dbReference type="AlphaFoldDB" id="A0A6A1W4Y1"/>
<keyword evidence="15 22" id="KW-0067">ATP-binding</keyword>
<dbReference type="Gene3D" id="1.10.510.10">
    <property type="entry name" value="Transferase(Phosphotransferase) domain 1"/>
    <property type="match status" value="1"/>
</dbReference>
<evidence type="ECO:0000256" key="15">
    <source>
        <dbReference type="ARBA" id="ARBA00022840"/>
    </source>
</evidence>
<dbReference type="InterPro" id="IPR055414">
    <property type="entry name" value="LRR_R13L4/SHOC2-like"/>
</dbReference>
<evidence type="ECO:0000256" key="10">
    <source>
        <dbReference type="ARBA" id="ARBA00022692"/>
    </source>
</evidence>
<dbReference type="PROSITE" id="PS50011">
    <property type="entry name" value="PROTEIN_KINASE_DOM"/>
    <property type="match status" value="1"/>
</dbReference>
<dbReference type="SMART" id="SM00369">
    <property type="entry name" value="LRR_TYP"/>
    <property type="match status" value="9"/>
</dbReference>
<keyword evidence="18" id="KW-0675">Receptor</keyword>
<dbReference type="Pfam" id="PF23598">
    <property type="entry name" value="LRR_14"/>
    <property type="match status" value="1"/>
</dbReference>
<dbReference type="SMART" id="SM00365">
    <property type="entry name" value="LRR_SD22"/>
    <property type="match status" value="7"/>
</dbReference>
<evidence type="ECO:0000256" key="22">
    <source>
        <dbReference type="PROSITE-ProRule" id="PRU10141"/>
    </source>
</evidence>
<evidence type="ECO:0000256" key="19">
    <source>
        <dbReference type="ARBA" id="ARBA00023180"/>
    </source>
</evidence>
<evidence type="ECO:0000256" key="21">
    <source>
        <dbReference type="ARBA" id="ARBA00048679"/>
    </source>
</evidence>
<evidence type="ECO:0000313" key="26">
    <source>
        <dbReference type="EMBL" id="KAB1220282.1"/>
    </source>
</evidence>
<evidence type="ECO:0000256" key="3">
    <source>
        <dbReference type="ARBA" id="ARBA00009592"/>
    </source>
</evidence>
<keyword evidence="8" id="KW-0433">Leucine-rich repeat</keyword>
<evidence type="ECO:0000256" key="11">
    <source>
        <dbReference type="ARBA" id="ARBA00022729"/>
    </source>
</evidence>
<dbReference type="Pfam" id="PF13855">
    <property type="entry name" value="LRR_8"/>
    <property type="match status" value="1"/>
</dbReference>
<evidence type="ECO:0000256" key="8">
    <source>
        <dbReference type="ARBA" id="ARBA00022614"/>
    </source>
</evidence>
<evidence type="ECO:0000256" key="23">
    <source>
        <dbReference type="SAM" id="Phobius"/>
    </source>
</evidence>
<dbReference type="Proteomes" id="UP000516437">
    <property type="component" value="Chromosome 3"/>
</dbReference>
<evidence type="ECO:0000259" key="25">
    <source>
        <dbReference type="PROSITE" id="PS50011"/>
    </source>
</evidence>
<evidence type="ECO:0000256" key="7">
    <source>
        <dbReference type="ARBA" id="ARBA00022553"/>
    </source>
</evidence>
<feature type="signal peptide" evidence="24">
    <location>
        <begin position="1"/>
        <end position="23"/>
    </location>
</feature>
<keyword evidence="27" id="KW-1185">Reference proteome</keyword>
<dbReference type="OrthoDB" id="676979at2759"/>
<dbReference type="InterPro" id="IPR008271">
    <property type="entry name" value="Ser/Thr_kinase_AS"/>
</dbReference>
<dbReference type="InterPro" id="IPR017441">
    <property type="entry name" value="Protein_kinase_ATP_BS"/>
</dbReference>
<dbReference type="EC" id="2.7.11.1" evidence="4"/>
<keyword evidence="11 24" id="KW-0732">Signal</keyword>
<dbReference type="InterPro" id="IPR011009">
    <property type="entry name" value="Kinase-like_dom_sf"/>
</dbReference>
<keyword evidence="13 22" id="KW-0547">Nucleotide-binding</keyword>
<keyword evidence="6" id="KW-0723">Serine/threonine-protein kinase</keyword>
<keyword evidence="14" id="KW-0418">Kinase</keyword>